<keyword evidence="3" id="KW-0029">Amino-acid transport</keyword>
<dbReference type="Pfam" id="PF13458">
    <property type="entry name" value="Peripla_BP_6"/>
    <property type="match status" value="1"/>
</dbReference>
<dbReference type="Proteomes" id="UP000219331">
    <property type="component" value="Unassembled WGS sequence"/>
</dbReference>
<evidence type="ECO:0000256" key="4">
    <source>
        <dbReference type="SAM" id="SignalP"/>
    </source>
</evidence>
<feature type="signal peptide" evidence="4">
    <location>
        <begin position="1"/>
        <end position="23"/>
    </location>
</feature>
<evidence type="ECO:0000256" key="2">
    <source>
        <dbReference type="ARBA" id="ARBA00022729"/>
    </source>
</evidence>
<dbReference type="CDD" id="cd06359">
    <property type="entry name" value="PBP1_Nba-like"/>
    <property type="match status" value="1"/>
</dbReference>
<name>A0A285RSC6_9HYPH</name>
<gene>
    <name evidence="6" type="ORF">SAMN05421512_102313</name>
</gene>
<dbReference type="STRING" id="538381.GCA_001696535_03208"/>
<feature type="chain" id="PRO_5012696156" evidence="4">
    <location>
        <begin position="24"/>
        <end position="388"/>
    </location>
</feature>
<evidence type="ECO:0000313" key="7">
    <source>
        <dbReference type="Proteomes" id="UP000219331"/>
    </source>
</evidence>
<keyword evidence="7" id="KW-1185">Reference proteome</keyword>
<keyword evidence="2 4" id="KW-0732">Signal</keyword>
<dbReference type="SUPFAM" id="SSF53822">
    <property type="entry name" value="Periplasmic binding protein-like I"/>
    <property type="match status" value="1"/>
</dbReference>
<dbReference type="OrthoDB" id="435355at2"/>
<proteinExistence type="inferred from homology"/>
<dbReference type="PANTHER" id="PTHR30483:SF6">
    <property type="entry name" value="PERIPLASMIC BINDING PROTEIN OF ABC TRANSPORTER FOR NATURAL AMINO ACIDS"/>
    <property type="match status" value="1"/>
</dbReference>
<feature type="domain" description="Leucine-binding protein" evidence="5">
    <location>
        <begin position="26"/>
        <end position="358"/>
    </location>
</feature>
<reference evidence="6 7" key="1">
    <citation type="submission" date="2017-08" db="EMBL/GenBank/DDBJ databases">
        <authorList>
            <person name="de Groot N.N."/>
        </authorList>
    </citation>
    <scope>NUCLEOTIDE SEQUENCE [LARGE SCALE GENOMIC DNA]</scope>
    <source>
        <strain evidence="6 7">USBA 352</strain>
    </source>
</reference>
<evidence type="ECO:0000259" key="5">
    <source>
        <dbReference type="Pfam" id="PF13458"/>
    </source>
</evidence>
<dbReference type="RefSeq" id="WP_097174073.1">
    <property type="nucleotide sequence ID" value="NZ_OBML01000002.1"/>
</dbReference>
<dbReference type="AlphaFoldDB" id="A0A285RSC6"/>
<dbReference type="EMBL" id="OBML01000002">
    <property type="protein sequence ID" value="SOB96791.1"/>
    <property type="molecule type" value="Genomic_DNA"/>
</dbReference>
<evidence type="ECO:0000256" key="3">
    <source>
        <dbReference type="ARBA" id="ARBA00022970"/>
    </source>
</evidence>
<dbReference type="InterPro" id="IPR028082">
    <property type="entry name" value="Peripla_BP_I"/>
</dbReference>
<accession>A0A285RSC6</accession>
<evidence type="ECO:0000313" key="6">
    <source>
        <dbReference type="EMBL" id="SOB96791.1"/>
    </source>
</evidence>
<dbReference type="GO" id="GO:0006865">
    <property type="term" value="P:amino acid transport"/>
    <property type="evidence" value="ECO:0007669"/>
    <property type="project" value="UniProtKB-KW"/>
</dbReference>
<comment type="similarity">
    <text evidence="1">Belongs to the leucine-binding protein family.</text>
</comment>
<organism evidence="6 7">
    <name type="scientific">Stappia indica</name>
    <dbReference type="NCBI Taxonomy" id="538381"/>
    <lineage>
        <taxon>Bacteria</taxon>
        <taxon>Pseudomonadati</taxon>
        <taxon>Pseudomonadota</taxon>
        <taxon>Alphaproteobacteria</taxon>
        <taxon>Hyphomicrobiales</taxon>
        <taxon>Stappiaceae</taxon>
        <taxon>Stappia</taxon>
    </lineage>
</organism>
<dbReference type="InterPro" id="IPR028081">
    <property type="entry name" value="Leu-bd"/>
</dbReference>
<dbReference type="PANTHER" id="PTHR30483">
    <property type="entry name" value="LEUCINE-SPECIFIC-BINDING PROTEIN"/>
    <property type="match status" value="1"/>
</dbReference>
<evidence type="ECO:0000256" key="1">
    <source>
        <dbReference type="ARBA" id="ARBA00010062"/>
    </source>
</evidence>
<dbReference type="InterPro" id="IPR051010">
    <property type="entry name" value="BCAA_transport"/>
</dbReference>
<dbReference type="Gene3D" id="3.40.50.2300">
    <property type="match status" value="2"/>
</dbReference>
<protein>
    <submittedName>
        <fullName evidence="6">Amino acid/amide ABC transporter substrate-binding protein, HAAT family</fullName>
    </submittedName>
</protein>
<sequence length="388" mass="41512">MKRMFTAAVAAAALGLTGMAAQAESLKIGFLATLSGPPAALGEHMRDGFLLGVKQAGGKLGGLDTEVLVVDDELKPDAALTKVRGLIERDQVDMLAGIVFSNVMMAVYKPIIDAETIFVGGNAGPSPIAGKACSPYFFTTSYQNDQNHEAMGQYAEDAGYKRMVIMAPNYQAGKDSLAGFKRYFKGEIVDEMYTQLGQLDFSSELTKIAAAKPDAVFVFMPGGMGVNLVKQYAQAGLSSQVPFLSAFTVDETTLPATQDTALGLLSGAQWAPNLDNEANKAFVAAFEEEYGYVPSIYASQGYDAARLIDGAVKKAGGKADKAKLMAAMKEAPFESVRGDFSFNTNHFPIQDVYVVKAVKREDGKYATETVEKVFDDKIDAYVGECGMN</sequence>
<keyword evidence="3" id="KW-0813">Transport</keyword>